<organism evidence="1 2">
    <name type="scientific">Leucocoprinus birnbaumii</name>
    <dbReference type="NCBI Taxonomy" id="56174"/>
    <lineage>
        <taxon>Eukaryota</taxon>
        <taxon>Fungi</taxon>
        <taxon>Dikarya</taxon>
        <taxon>Basidiomycota</taxon>
        <taxon>Agaricomycotina</taxon>
        <taxon>Agaricomycetes</taxon>
        <taxon>Agaricomycetidae</taxon>
        <taxon>Agaricales</taxon>
        <taxon>Agaricineae</taxon>
        <taxon>Agaricaceae</taxon>
        <taxon>Leucocoprinus</taxon>
    </lineage>
</organism>
<evidence type="ECO:0000313" key="2">
    <source>
        <dbReference type="Proteomes" id="UP001213000"/>
    </source>
</evidence>
<reference evidence="1" key="1">
    <citation type="submission" date="2022-07" db="EMBL/GenBank/DDBJ databases">
        <title>Genome Sequence of Leucocoprinus birnbaumii.</title>
        <authorList>
            <person name="Buettner E."/>
        </authorList>
    </citation>
    <scope>NUCLEOTIDE SEQUENCE</scope>
    <source>
        <strain evidence="1">VT141</strain>
    </source>
</reference>
<dbReference type="AlphaFoldDB" id="A0AAD5YNI8"/>
<evidence type="ECO:0008006" key="3">
    <source>
        <dbReference type="Google" id="ProtNLM"/>
    </source>
</evidence>
<dbReference type="InterPro" id="IPR032675">
    <property type="entry name" value="LRR_dom_sf"/>
</dbReference>
<keyword evidence="2" id="KW-1185">Reference proteome</keyword>
<proteinExistence type="predicted"/>
<accession>A0AAD5YNI8</accession>
<gene>
    <name evidence="1" type="ORF">NP233_g9054</name>
</gene>
<dbReference type="EMBL" id="JANIEX010000778">
    <property type="protein sequence ID" value="KAJ3563258.1"/>
    <property type="molecule type" value="Genomic_DNA"/>
</dbReference>
<protein>
    <recommendedName>
        <fullName evidence="3">F-box domain-containing protein</fullName>
    </recommendedName>
</protein>
<dbReference type="Proteomes" id="UP001213000">
    <property type="component" value="Unassembled WGS sequence"/>
</dbReference>
<sequence length="530" mass="59882">MSLALHPDIWAEILKYFRITLVDTFRSNKHSAAEERARNRRVLLSVALTCSSLLDLAIAELWRTLSTLEHLIRVYSLPQEVSAPEYWEDGGYWNCNVAPERKEALAPRLQSYLRRIHFLHFQVFPSAREFTLWPILVVLSGNVHLCPNLKGIFLNLKSVTPSMTYHIAPLISPSITRLEITEATEIESENSAIALLSLINVHSTCSIRQVMYKGYISSAIFDHTARFHSLRKLEIRIQSPSPLVPLKTFQVERLRSLKELTSVALDMRSFTWGAVEAVAEWLEGLDALRDLMLEGTWKAIHRCAFEGVTFQQVQSLRLYGASPFSAEVFSLISSGFPQLHSLTLQILCNVSEQSPQQFRISDLKELRVHTVKKIALAGLPIDISLEDISDILHTWPLLETLSLIPATSSTTGFAFNAESALTRASRLGTRLRTIIMPFDFTSLTSALGSRFSATNSPLQHLTIFSSDAVPESWKDKQKLVANLLKLFPRLNTIDTMNLPKDSSNDLQIILDNFHQKLSCSSGRHDHLYLY</sequence>
<name>A0AAD5YNI8_9AGAR</name>
<dbReference type="Gene3D" id="3.80.10.10">
    <property type="entry name" value="Ribonuclease Inhibitor"/>
    <property type="match status" value="1"/>
</dbReference>
<dbReference type="SUPFAM" id="SSF52047">
    <property type="entry name" value="RNI-like"/>
    <property type="match status" value="1"/>
</dbReference>
<comment type="caution">
    <text evidence="1">The sequence shown here is derived from an EMBL/GenBank/DDBJ whole genome shotgun (WGS) entry which is preliminary data.</text>
</comment>
<evidence type="ECO:0000313" key="1">
    <source>
        <dbReference type="EMBL" id="KAJ3563258.1"/>
    </source>
</evidence>